<dbReference type="InterPro" id="IPR059092">
    <property type="entry name" value="UPF0323_dom"/>
</dbReference>
<evidence type="ECO:0000256" key="1">
    <source>
        <dbReference type="SAM" id="MobiDB-lite"/>
    </source>
</evidence>
<organism evidence="3 4">
    <name type="scientific">Helicobacter cholecystus</name>
    <dbReference type="NCBI Taxonomy" id="45498"/>
    <lineage>
        <taxon>Bacteria</taxon>
        <taxon>Pseudomonadati</taxon>
        <taxon>Campylobacterota</taxon>
        <taxon>Epsilonproteobacteria</taxon>
        <taxon>Campylobacterales</taxon>
        <taxon>Helicobacteraceae</taxon>
        <taxon>Helicobacter</taxon>
    </lineage>
</organism>
<comment type="caution">
    <text evidence="3">The sequence shown here is derived from an EMBL/GenBank/DDBJ whole genome shotgun (WGS) entry which is preliminary data.</text>
</comment>
<evidence type="ECO:0000313" key="4">
    <source>
        <dbReference type="Proteomes" id="UP000257067"/>
    </source>
</evidence>
<evidence type="ECO:0000313" key="3">
    <source>
        <dbReference type="EMBL" id="RDU68663.1"/>
    </source>
</evidence>
<dbReference type="PROSITE" id="PS51257">
    <property type="entry name" value="PROKAR_LIPOPROTEIN"/>
    <property type="match status" value="1"/>
</dbReference>
<accession>A0A3D8IUI8</accession>
<keyword evidence="4" id="KW-1185">Reference proteome</keyword>
<feature type="region of interest" description="Disordered" evidence="1">
    <location>
        <begin position="158"/>
        <end position="202"/>
    </location>
</feature>
<protein>
    <recommendedName>
        <fullName evidence="2">UPF0323 domain-containing protein</fullName>
    </recommendedName>
</protein>
<gene>
    <name evidence="3" type="ORF">CQA62_06055</name>
</gene>
<reference evidence="3 4" key="1">
    <citation type="submission" date="2018-04" db="EMBL/GenBank/DDBJ databases">
        <title>Novel Campyloabacter and Helicobacter Species and Strains.</title>
        <authorList>
            <person name="Mannion A.J."/>
            <person name="Shen Z."/>
            <person name="Fox J.G."/>
        </authorList>
    </citation>
    <scope>NUCLEOTIDE SEQUENCE [LARGE SCALE GENOMIC DNA]</scope>
    <source>
        <strain evidence="3 4">ATCC 700242</strain>
    </source>
</reference>
<dbReference type="Proteomes" id="UP000257067">
    <property type="component" value="Unassembled WGS sequence"/>
</dbReference>
<dbReference type="OrthoDB" id="5339730at2"/>
<proteinExistence type="predicted"/>
<evidence type="ECO:0000259" key="2">
    <source>
        <dbReference type="Pfam" id="PF26303"/>
    </source>
</evidence>
<dbReference type="NCBIfam" id="NF003146">
    <property type="entry name" value="PRK04081.1"/>
    <property type="match status" value="1"/>
</dbReference>
<sequence>MNKHIKKISNYAMIGGFSALALVALSGCDTQKPKSEENVSQTLQDSKKKGAFVILEEQKDGTYKVLEEYPSEQTRVIVRDKNGQERILSQEEIDALIKAEETKINNGTSELTNASGGGLGLGGALLASAAGAILGSYIGNKLFNNPTYQQNQMRNYKSPQAYERSKNSFSNPSSNLRSTPSNNGKSGFFGKTTNSQTPSYGG</sequence>
<dbReference type="RefSeq" id="WP_104724796.1">
    <property type="nucleotide sequence ID" value="NZ_FZNE01000006.1"/>
</dbReference>
<name>A0A3D8IUI8_9HELI</name>
<dbReference type="EMBL" id="NXLU01000008">
    <property type="protein sequence ID" value="RDU68663.1"/>
    <property type="molecule type" value="Genomic_DNA"/>
</dbReference>
<feature type="compositionally biased region" description="Polar residues" evidence="1">
    <location>
        <begin position="167"/>
        <end position="202"/>
    </location>
</feature>
<dbReference type="AlphaFoldDB" id="A0A3D8IUI8"/>
<feature type="domain" description="UPF0323" evidence="2">
    <location>
        <begin position="51"/>
        <end position="171"/>
    </location>
</feature>
<dbReference type="Pfam" id="PF26303">
    <property type="entry name" value="UPF0323"/>
    <property type="match status" value="1"/>
</dbReference>